<reference evidence="2" key="1">
    <citation type="submission" date="2019-01" db="EMBL/GenBank/DDBJ databases">
        <title>Gri0909 isolated from a small marine red alga.</title>
        <authorList>
            <person name="Kim J."/>
            <person name="Jeong S.E."/>
            <person name="Jeon C.O."/>
        </authorList>
    </citation>
    <scope>NUCLEOTIDE SEQUENCE [LARGE SCALE GENOMIC DNA]</scope>
    <source>
        <strain evidence="2">Gri0909</strain>
    </source>
</reference>
<protein>
    <submittedName>
        <fullName evidence="1">Uncharacterized protein</fullName>
    </submittedName>
</protein>
<sequence length="98" mass="11598">MADKMVAMLRDGAQMAPSTPFRGLATAIGNRQSAIDRRQFSTNNKKYDQREPKQSFQSNKIFLGKNLKKKMPYRSNFHMRKQDYMGFYQEKNWKKKVN</sequence>
<gene>
    <name evidence="1" type="ORF">EOI86_18480</name>
</gene>
<evidence type="ECO:0000313" key="2">
    <source>
        <dbReference type="Proteomes" id="UP000287447"/>
    </source>
</evidence>
<evidence type="ECO:0000313" key="1">
    <source>
        <dbReference type="EMBL" id="RVU34830.1"/>
    </source>
</evidence>
<dbReference type="RefSeq" id="WP_127767025.1">
    <property type="nucleotide sequence ID" value="NZ_SADE01000003.1"/>
</dbReference>
<accession>A0A437QJY6</accession>
<dbReference type="AlphaFoldDB" id="A0A437QJY6"/>
<proteinExistence type="predicted"/>
<name>A0A437QJY6_9PROT</name>
<dbReference type="EMBL" id="SADE01000003">
    <property type="protein sequence ID" value="RVU34830.1"/>
    <property type="molecule type" value="Genomic_DNA"/>
</dbReference>
<keyword evidence="2" id="KW-1185">Reference proteome</keyword>
<dbReference type="Proteomes" id="UP000287447">
    <property type="component" value="Unassembled WGS sequence"/>
</dbReference>
<comment type="caution">
    <text evidence="1">The sequence shown here is derived from an EMBL/GenBank/DDBJ whole genome shotgun (WGS) entry which is preliminary data.</text>
</comment>
<organism evidence="1 2">
    <name type="scientific">Hwanghaeella grinnelliae</name>
    <dbReference type="NCBI Taxonomy" id="2500179"/>
    <lineage>
        <taxon>Bacteria</taxon>
        <taxon>Pseudomonadati</taxon>
        <taxon>Pseudomonadota</taxon>
        <taxon>Alphaproteobacteria</taxon>
        <taxon>Rhodospirillales</taxon>
        <taxon>Rhodospirillaceae</taxon>
        <taxon>Hwanghaeella</taxon>
    </lineage>
</organism>